<dbReference type="InterPro" id="IPR015590">
    <property type="entry name" value="Aldehyde_DH_dom"/>
</dbReference>
<dbReference type="InterPro" id="IPR016162">
    <property type="entry name" value="Ald_DH_N"/>
</dbReference>
<dbReference type="PROSITE" id="PS00070">
    <property type="entry name" value="ALDEHYDE_DEHYDR_CYS"/>
    <property type="match status" value="1"/>
</dbReference>
<proteinExistence type="inferred from homology"/>
<sequence>MTIHAAPGSADSTVEVKSRYEHYIGGEWVAPVKGQYFENVSPVNGKVFTEVGRGTAEDIEAALDAAEAAAPAWGRTSPAERANILNKIADRIEDNLTDLAVIETWDNGKAVRETLNADLPLAVDHFRYFAGCIRAQEGGISEIDETTYAYHFHEPLGVVGQIIPWNFPILMAVWKLAPALAAGNAVVLKPAEQTPWSILKLVELVGDLLPPGVLNVVNGFGVEAGKPLASNKRIRKIAFTGETTTGRLIMQYASENIIPVTLELGGKSPNVFFDSIATERDAFYDKALEGFTMFALNQGEICTCPSRALVQRSMYDQFVPDAVERVKAIKQGNPLDESVMMGAQASNDQLEKILSYLDIGKQEGATLLTGGERLVLDGDLAEGFYVQPTIFEGNNAMRIFQEEIFGPVVSLTSFDDEADALKIANDTLYGLGAGVWTRDGSQAFRAGRSIEAGRVWTNCYHAYPAHAAFGGYKQSGIGRENHKMMLDHYQQTKNLLVSYSADKLGFF</sequence>
<comment type="caution">
    <text evidence="6">The sequence shown here is derived from an EMBL/GenBank/DDBJ whole genome shotgun (WGS) entry which is preliminary data.</text>
</comment>
<dbReference type="InterPro" id="IPR029510">
    <property type="entry name" value="Ald_DH_CS_GLU"/>
</dbReference>
<accession>A0ABQ1Q063</accession>
<dbReference type="PANTHER" id="PTHR43111">
    <property type="entry name" value="ALDEHYDE DEHYDROGENASE B-RELATED"/>
    <property type="match status" value="1"/>
</dbReference>
<gene>
    <name evidence="6" type="ORF">GCM10007231_05000</name>
</gene>
<dbReference type="RefSeq" id="WP_188420804.1">
    <property type="nucleotide sequence ID" value="NZ_BMCK01000001.1"/>
</dbReference>
<dbReference type="InterPro" id="IPR016160">
    <property type="entry name" value="Ald_DH_CS_CYS"/>
</dbReference>
<dbReference type="Gene3D" id="3.40.309.10">
    <property type="entry name" value="Aldehyde Dehydrogenase, Chain A, domain 2"/>
    <property type="match status" value="1"/>
</dbReference>
<reference evidence="7" key="1">
    <citation type="journal article" date="2019" name="Int. J. Syst. Evol. Microbiol.">
        <title>The Global Catalogue of Microorganisms (GCM) 10K type strain sequencing project: providing services to taxonomists for standard genome sequencing and annotation.</title>
        <authorList>
            <consortium name="The Broad Institute Genomics Platform"/>
            <consortium name="The Broad Institute Genome Sequencing Center for Infectious Disease"/>
            <person name="Wu L."/>
            <person name="Ma J."/>
        </authorList>
    </citation>
    <scope>NUCLEOTIDE SEQUENCE [LARGE SCALE GENOMIC DNA]</scope>
    <source>
        <strain evidence="7">CCM 7403</strain>
    </source>
</reference>
<evidence type="ECO:0000313" key="7">
    <source>
        <dbReference type="Proteomes" id="UP000630594"/>
    </source>
</evidence>
<protein>
    <submittedName>
        <fullName evidence="6">Aldehyde dehydrogenase</fullName>
    </submittedName>
</protein>
<evidence type="ECO:0000256" key="1">
    <source>
        <dbReference type="ARBA" id="ARBA00009986"/>
    </source>
</evidence>
<dbReference type="EMBL" id="BMCK01000001">
    <property type="protein sequence ID" value="GGD09116.1"/>
    <property type="molecule type" value="Genomic_DNA"/>
</dbReference>
<dbReference type="SUPFAM" id="SSF53720">
    <property type="entry name" value="ALDH-like"/>
    <property type="match status" value="1"/>
</dbReference>
<dbReference type="PANTHER" id="PTHR43111:SF1">
    <property type="entry name" value="ALDEHYDE DEHYDROGENASE B-RELATED"/>
    <property type="match status" value="1"/>
</dbReference>
<evidence type="ECO:0000256" key="4">
    <source>
        <dbReference type="RuleBase" id="RU003345"/>
    </source>
</evidence>
<dbReference type="InterPro" id="IPR016163">
    <property type="entry name" value="Ald_DH_C"/>
</dbReference>
<keyword evidence="2 4" id="KW-0560">Oxidoreductase</keyword>
<comment type="similarity">
    <text evidence="1 4">Belongs to the aldehyde dehydrogenase family.</text>
</comment>
<dbReference type="InterPro" id="IPR016161">
    <property type="entry name" value="Ald_DH/histidinol_DH"/>
</dbReference>
<evidence type="ECO:0000313" key="6">
    <source>
        <dbReference type="EMBL" id="GGD09116.1"/>
    </source>
</evidence>
<feature type="domain" description="Aldehyde dehydrogenase" evidence="5">
    <location>
        <begin position="28"/>
        <end position="494"/>
    </location>
</feature>
<organism evidence="6 7">
    <name type="scientific">Nocardioides daphniae</name>
    <dbReference type="NCBI Taxonomy" id="402297"/>
    <lineage>
        <taxon>Bacteria</taxon>
        <taxon>Bacillati</taxon>
        <taxon>Actinomycetota</taxon>
        <taxon>Actinomycetes</taxon>
        <taxon>Propionibacteriales</taxon>
        <taxon>Nocardioidaceae</taxon>
        <taxon>Nocardioides</taxon>
    </lineage>
</organism>
<name>A0ABQ1Q063_9ACTN</name>
<dbReference type="PROSITE" id="PS00687">
    <property type="entry name" value="ALDEHYDE_DEHYDR_GLU"/>
    <property type="match status" value="1"/>
</dbReference>
<evidence type="ECO:0000259" key="5">
    <source>
        <dbReference type="Pfam" id="PF00171"/>
    </source>
</evidence>
<dbReference type="Gene3D" id="3.40.605.10">
    <property type="entry name" value="Aldehyde Dehydrogenase, Chain A, domain 1"/>
    <property type="match status" value="1"/>
</dbReference>
<dbReference type="Proteomes" id="UP000630594">
    <property type="component" value="Unassembled WGS sequence"/>
</dbReference>
<evidence type="ECO:0000256" key="3">
    <source>
        <dbReference type="PROSITE-ProRule" id="PRU10007"/>
    </source>
</evidence>
<feature type="active site" evidence="3">
    <location>
        <position position="263"/>
    </location>
</feature>
<keyword evidence="7" id="KW-1185">Reference proteome</keyword>
<dbReference type="Pfam" id="PF00171">
    <property type="entry name" value="Aldedh"/>
    <property type="match status" value="1"/>
</dbReference>
<evidence type="ECO:0000256" key="2">
    <source>
        <dbReference type="ARBA" id="ARBA00023002"/>
    </source>
</evidence>